<feature type="transmembrane region" description="Helical" evidence="6">
    <location>
        <begin position="459"/>
        <end position="480"/>
    </location>
</feature>
<evidence type="ECO:0008006" key="9">
    <source>
        <dbReference type="Google" id="ProtNLM"/>
    </source>
</evidence>
<feature type="transmembrane region" description="Helical" evidence="6">
    <location>
        <begin position="151"/>
        <end position="171"/>
    </location>
</feature>
<reference evidence="7 8" key="1">
    <citation type="submission" date="2024-01" db="EMBL/GenBank/DDBJ databases">
        <title>The genomes of 5 underutilized Papilionoideae crops provide insights into root nodulation and disease resistanc.</title>
        <authorList>
            <person name="Jiang F."/>
        </authorList>
    </citation>
    <scope>NUCLEOTIDE SEQUENCE [LARGE SCALE GENOMIC DNA]</scope>
    <source>
        <strain evidence="7">DUOXIRENSHENG_FW03</strain>
        <tissue evidence="7">Leaves</tissue>
    </source>
</reference>
<gene>
    <name evidence="7" type="ORF">VNO78_25780</name>
</gene>
<evidence type="ECO:0000256" key="1">
    <source>
        <dbReference type="ARBA" id="ARBA00004141"/>
    </source>
</evidence>
<dbReference type="CDD" id="cd17417">
    <property type="entry name" value="MFS_NPF5"/>
    <property type="match status" value="1"/>
</dbReference>
<feature type="transmembrane region" description="Helical" evidence="6">
    <location>
        <begin position="234"/>
        <end position="256"/>
    </location>
</feature>
<comment type="caution">
    <text evidence="7">The sequence shown here is derived from an EMBL/GenBank/DDBJ whole genome shotgun (WGS) entry which is preliminary data.</text>
</comment>
<dbReference type="Proteomes" id="UP001386955">
    <property type="component" value="Unassembled WGS sequence"/>
</dbReference>
<feature type="transmembrane region" description="Helical" evidence="6">
    <location>
        <begin position="585"/>
        <end position="604"/>
    </location>
</feature>
<dbReference type="GO" id="GO:0042937">
    <property type="term" value="F:tripeptide transmembrane transporter activity"/>
    <property type="evidence" value="ECO:0007669"/>
    <property type="project" value="InterPro"/>
</dbReference>
<dbReference type="PANTHER" id="PTHR11654">
    <property type="entry name" value="OLIGOPEPTIDE TRANSPORTER-RELATED"/>
    <property type="match status" value="1"/>
</dbReference>
<dbReference type="InterPro" id="IPR044739">
    <property type="entry name" value="NRT1/PTR"/>
</dbReference>
<keyword evidence="3 6" id="KW-0812">Transmembrane</keyword>
<dbReference type="GO" id="GO:0071916">
    <property type="term" value="F:dipeptide transmembrane transporter activity"/>
    <property type="evidence" value="ECO:0007669"/>
    <property type="project" value="InterPro"/>
</dbReference>
<dbReference type="InterPro" id="IPR000109">
    <property type="entry name" value="POT_fam"/>
</dbReference>
<feature type="transmembrane region" description="Helical" evidence="6">
    <location>
        <begin position="417"/>
        <end position="439"/>
    </location>
</feature>
<protein>
    <recommendedName>
        <fullName evidence="9">NPF family transporter</fullName>
    </recommendedName>
</protein>
<evidence type="ECO:0000313" key="7">
    <source>
        <dbReference type="EMBL" id="KAK7390474.1"/>
    </source>
</evidence>
<dbReference type="SUPFAM" id="SSF103473">
    <property type="entry name" value="MFS general substrate transporter"/>
    <property type="match status" value="1"/>
</dbReference>
<comment type="similarity">
    <text evidence="2">Belongs to the major facilitator superfamily. Proton-dependent oligopeptide transporter (POT/PTR) (TC 2.A.17) family.</text>
</comment>
<dbReference type="EMBL" id="JAYMYS010000006">
    <property type="protein sequence ID" value="KAK7390474.1"/>
    <property type="molecule type" value="Genomic_DNA"/>
</dbReference>
<feature type="transmembrane region" description="Helical" evidence="6">
    <location>
        <begin position="501"/>
        <end position="520"/>
    </location>
</feature>
<name>A0AAN9SAD5_PSOTE</name>
<evidence type="ECO:0000256" key="5">
    <source>
        <dbReference type="ARBA" id="ARBA00023136"/>
    </source>
</evidence>
<feature type="transmembrane region" description="Helical" evidence="6">
    <location>
        <begin position="262"/>
        <end position="282"/>
    </location>
</feature>
<feature type="transmembrane region" description="Helical" evidence="6">
    <location>
        <begin position="125"/>
        <end position="145"/>
    </location>
</feature>
<keyword evidence="5 6" id="KW-0472">Membrane</keyword>
<evidence type="ECO:0000313" key="8">
    <source>
        <dbReference type="Proteomes" id="UP001386955"/>
    </source>
</evidence>
<evidence type="ECO:0000256" key="4">
    <source>
        <dbReference type="ARBA" id="ARBA00022989"/>
    </source>
</evidence>
<dbReference type="AlphaFoldDB" id="A0AAN9SAD5"/>
<evidence type="ECO:0000256" key="3">
    <source>
        <dbReference type="ARBA" id="ARBA00022692"/>
    </source>
</evidence>
<organism evidence="7 8">
    <name type="scientific">Psophocarpus tetragonolobus</name>
    <name type="common">Winged bean</name>
    <name type="synonym">Dolichos tetragonolobus</name>
    <dbReference type="NCBI Taxonomy" id="3891"/>
    <lineage>
        <taxon>Eukaryota</taxon>
        <taxon>Viridiplantae</taxon>
        <taxon>Streptophyta</taxon>
        <taxon>Embryophyta</taxon>
        <taxon>Tracheophyta</taxon>
        <taxon>Spermatophyta</taxon>
        <taxon>Magnoliopsida</taxon>
        <taxon>eudicotyledons</taxon>
        <taxon>Gunneridae</taxon>
        <taxon>Pentapetalae</taxon>
        <taxon>rosids</taxon>
        <taxon>fabids</taxon>
        <taxon>Fabales</taxon>
        <taxon>Fabaceae</taxon>
        <taxon>Papilionoideae</taxon>
        <taxon>50 kb inversion clade</taxon>
        <taxon>NPAAA clade</taxon>
        <taxon>indigoferoid/millettioid clade</taxon>
        <taxon>Phaseoleae</taxon>
        <taxon>Psophocarpus</taxon>
    </lineage>
</organism>
<accession>A0AAN9SAD5</accession>
<dbReference type="Pfam" id="PF00854">
    <property type="entry name" value="PTR2"/>
    <property type="match status" value="1"/>
</dbReference>
<keyword evidence="4 6" id="KW-1133">Transmembrane helix</keyword>
<dbReference type="Gene3D" id="1.20.1250.20">
    <property type="entry name" value="MFS general substrate transporter like domains"/>
    <property type="match status" value="1"/>
</dbReference>
<evidence type="ECO:0000256" key="2">
    <source>
        <dbReference type="ARBA" id="ARBA00005982"/>
    </source>
</evidence>
<sequence>MKRKSCANMNNGVVPLKKMGRMLFHHNNDVSQGQLASIKMEKNKVDANSGETIEDEIRWVCDSSLDHKGRVPLRASTGSWKASFFIIAIEFSERLSYFGIATSLVLYLTKVLHQDLKTAVKNVNYWSGVTTLMPLLGGFLADAYLGRYATVIASCIVYLMGLVLLSLSWFLPGLKPCDHASICIEPRRIHEVAFFLGIYLISVGTGGHKPSLESFGADQFDDNNGKERIQKMSFFNWWNSGLCSGIILGVTVIVYVQDHVNWGVADIILTGVMAISLIIFLVGRSSYRYRTPIGSPLTPMLQVLVAAISKRKLPHPSNPTQLYEVSISEGNSERFLAHTKKLKFLDKAAIVESEGNIAEKQSPWRLTTVTKVEELKLIINMVPIWVFTLPFGICASQTSTFFIKQAAIMDRKIGKSFVVPPASIFTLAALGMITSVIIYDKLLVPILRRLTGNERGINILQRIGIGMCFSIITMIVAALVEKKRLDAVEMNGPIKGSLTMSVFWLAPQFIIIGFGDGFALVGLQEYFYDQVPDSMRSFGIALYLSVIGAANFLSSLLITIVDHVTSTSGKSWIGKDLNSSRLDKFYWLLTAITTLNLFMFVFFARKYNYKNVQKVVVADCYEGKSDDGRAEIVV</sequence>
<feature type="transmembrane region" description="Helical" evidence="6">
    <location>
        <begin position="540"/>
        <end position="564"/>
    </location>
</feature>
<dbReference type="InterPro" id="IPR036259">
    <property type="entry name" value="MFS_trans_sf"/>
</dbReference>
<comment type="subcellular location">
    <subcellularLocation>
        <location evidence="1">Membrane</location>
        <topology evidence="1">Multi-pass membrane protein</topology>
    </subcellularLocation>
</comment>
<dbReference type="GO" id="GO:0016020">
    <property type="term" value="C:membrane"/>
    <property type="evidence" value="ECO:0007669"/>
    <property type="project" value="UniProtKB-SubCell"/>
</dbReference>
<evidence type="ECO:0000256" key="6">
    <source>
        <dbReference type="SAM" id="Phobius"/>
    </source>
</evidence>
<proteinExistence type="inferred from homology"/>
<keyword evidence="8" id="KW-1185">Reference proteome</keyword>